<name>A0ABV9V112_9ACTN</name>
<protein>
    <submittedName>
        <fullName evidence="1">Uncharacterized protein</fullName>
    </submittedName>
</protein>
<evidence type="ECO:0000313" key="2">
    <source>
        <dbReference type="Proteomes" id="UP001595834"/>
    </source>
</evidence>
<organism evidence="1 2">
    <name type="scientific">Streptomyces mauvecolor</name>
    <dbReference type="NCBI Taxonomy" id="58345"/>
    <lineage>
        <taxon>Bacteria</taxon>
        <taxon>Bacillati</taxon>
        <taxon>Actinomycetota</taxon>
        <taxon>Actinomycetes</taxon>
        <taxon>Kitasatosporales</taxon>
        <taxon>Streptomycetaceae</taxon>
        <taxon>Streptomyces</taxon>
    </lineage>
</organism>
<gene>
    <name evidence="1" type="ORF">ACFPFX_33870</name>
</gene>
<evidence type="ECO:0000313" key="1">
    <source>
        <dbReference type="EMBL" id="MFC4961290.1"/>
    </source>
</evidence>
<dbReference type="Proteomes" id="UP001595834">
    <property type="component" value="Unassembled WGS sequence"/>
</dbReference>
<accession>A0ABV9V112</accession>
<keyword evidence="2" id="KW-1185">Reference proteome</keyword>
<sequence>MPLMRPRHRWISPTSYVRTRRLDRIREDILASTDPVGTIAYGWGVSHLGRFAGLPSDTATRR</sequence>
<reference evidence="2" key="1">
    <citation type="journal article" date="2019" name="Int. J. Syst. Evol. Microbiol.">
        <title>The Global Catalogue of Microorganisms (GCM) 10K type strain sequencing project: providing services to taxonomists for standard genome sequencing and annotation.</title>
        <authorList>
            <consortium name="The Broad Institute Genomics Platform"/>
            <consortium name="The Broad Institute Genome Sequencing Center for Infectious Disease"/>
            <person name="Wu L."/>
            <person name="Ma J."/>
        </authorList>
    </citation>
    <scope>NUCLEOTIDE SEQUENCE [LARGE SCALE GENOMIC DNA]</scope>
    <source>
        <strain evidence="2">CCM 7224</strain>
    </source>
</reference>
<comment type="caution">
    <text evidence="1">The sequence shown here is derived from an EMBL/GenBank/DDBJ whole genome shotgun (WGS) entry which is preliminary data.</text>
</comment>
<dbReference type="RefSeq" id="WP_344377878.1">
    <property type="nucleotide sequence ID" value="NZ_BAAASQ010000019.1"/>
</dbReference>
<dbReference type="EMBL" id="JBHSIZ010000045">
    <property type="protein sequence ID" value="MFC4961290.1"/>
    <property type="molecule type" value="Genomic_DNA"/>
</dbReference>
<proteinExistence type="predicted"/>